<evidence type="ECO:0000313" key="3">
    <source>
        <dbReference type="Proteomes" id="UP000292547"/>
    </source>
</evidence>
<name>A0A4P6TX00_STRSO</name>
<evidence type="ECO:0000256" key="1">
    <source>
        <dbReference type="SAM" id="MobiDB-lite"/>
    </source>
</evidence>
<feature type="compositionally biased region" description="Gly residues" evidence="1">
    <location>
        <begin position="12"/>
        <end position="24"/>
    </location>
</feature>
<dbReference type="KEGG" id="sseo:D0Z67_13235"/>
<keyword evidence="3" id="KW-1185">Reference proteome</keyword>
<reference evidence="2 3" key="1">
    <citation type="submission" date="2018-08" db="EMBL/GenBank/DDBJ databases">
        <title>The complete genome sequence of Streptomyces seoulensis, a pioneer strain for nickel superoxide dismutase discovery.</title>
        <authorList>
            <person name="Shin J."/>
            <person name="Lee J.-S."/>
            <person name="Lee E.-J."/>
            <person name="Youn H.-D."/>
        </authorList>
    </citation>
    <scope>NUCLEOTIDE SEQUENCE [LARGE SCALE GENOMIC DNA]</scope>
    <source>
        <strain evidence="2 3">KCTC 9819</strain>
    </source>
</reference>
<organism evidence="2 3">
    <name type="scientific">Streptomyces seoulensis</name>
    <dbReference type="NCBI Taxonomy" id="73044"/>
    <lineage>
        <taxon>Bacteria</taxon>
        <taxon>Bacillati</taxon>
        <taxon>Actinomycetota</taxon>
        <taxon>Actinomycetes</taxon>
        <taxon>Kitasatosporales</taxon>
        <taxon>Streptomycetaceae</taxon>
        <taxon>Streptomyces</taxon>
    </lineage>
</organism>
<accession>A0A4P6TX00</accession>
<proteinExistence type="predicted"/>
<dbReference type="GeneID" id="300099889"/>
<sequence length="90" mass="9619">MPCRQSRSDTGLGPGDRSGHGGSNGSHAAGLHRRLTGWSSWAAGQLDVADVPAAEVVRILVEILTSNSEDVEMARPVVRAVMEELRARQQ</sequence>
<feature type="region of interest" description="Disordered" evidence="1">
    <location>
        <begin position="1"/>
        <end position="30"/>
    </location>
</feature>
<dbReference type="Proteomes" id="UP000292547">
    <property type="component" value="Chromosome"/>
</dbReference>
<evidence type="ECO:0000313" key="2">
    <source>
        <dbReference type="EMBL" id="QBJ91164.1"/>
    </source>
</evidence>
<protein>
    <submittedName>
        <fullName evidence="2">Uncharacterized protein</fullName>
    </submittedName>
</protein>
<dbReference type="AlphaFoldDB" id="A0A4P6TX00"/>
<gene>
    <name evidence="2" type="ORF">D0Z67_13235</name>
</gene>
<dbReference type="EMBL" id="CP032229">
    <property type="protein sequence ID" value="QBJ91164.1"/>
    <property type="molecule type" value="Genomic_DNA"/>
</dbReference>
<dbReference type="RefSeq" id="WP_031183991.1">
    <property type="nucleotide sequence ID" value="NZ_CP032229.1"/>
</dbReference>